<gene>
    <name evidence="2" type="ORF">SNEC2469_LOCUS1182</name>
</gene>
<feature type="region of interest" description="Disordered" evidence="1">
    <location>
        <begin position="473"/>
        <end position="506"/>
    </location>
</feature>
<dbReference type="AlphaFoldDB" id="A0A812J0K6"/>
<dbReference type="Proteomes" id="UP000601435">
    <property type="component" value="Unassembled WGS sequence"/>
</dbReference>
<dbReference type="EMBL" id="CAJNJA010005500">
    <property type="protein sequence ID" value="CAE7191682.1"/>
    <property type="molecule type" value="Genomic_DNA"/>
</dbReference>
<protein>
    <submittedName>
        <fullName evidence="2">Uncharacterized protein</fullName>
    </submittedName>
</protein>
<feature type="compositionally biased region" description="Low complexity" evidence="1">
    <location>
        <begin position="821"/>
        <end position="831"/>
    </location>
</feature>
<feature type="region of interest" description="Disordered" evidence="1">
    <location>
        <begin position="40"/>
        <end position="65"/>
    </location>
</feature>
<proteinExistence type="predicted"/>
<dbReference type="OrthoDB" id="423161at2759"/>
<accession>A0A812J0K6</accession>
<feature type="region of interest" description="Disordered" evidence="1">
    <location>
        <begin position="565"/>
        <end position="588"/>
    </location>
</feature>
<sequence>MFEDKVQLPEEPGLFRAPITKSAKNRRVYSEARKSLAVLPSTRSLPRSGDSSEDLGPGPENASTRWRQASTAILKGIRSTNTVESTAGLLKYFSVTKELNKEQLLHEKFCHLVAIDGLEGRTGARYKEANALAAKFREIKSSLNPREQLEAMDAAQSILNKLEQVRQLFESKGLDADEADEMFEDIDDSLDDLRDLCHAKTLKSKFRQAGQQLIMAKRLSKAGQEQTRKRLVREAFQRSVRKAQSVRALFRPRKDSVASVENVAKRASSPTSELFQKLQASQEDFKKRSAEWKQSLAEEVMALGQQMPTSHRSGHVVQAPPNTPGPVGNNEDKVTSSPCKAPPSAPFVFSAAVDQRRNSLSERKRRDSNSQVAITSFDFLSQDQQLDRGALAEKRKTVLAKMQYMQWLCDRSGGQEPSTPQGFHGVSALSGHRARTGQTGSGADWRGSPKANAGKISAPTMYELPPLPHSHGFGAAPGLLSPRPPPLGAPQQGLNSPVTPRSPHTPRLASQFFRKSTGELHSNPQPVLPTASPSGGAQSTGTSFMRAKIPWSSFRLGNPLAKLSPTAQSKDGSGTFGGGVDLGDAAGDPDVERGGGGGWGDPYPVEAVVRSAGNAKALPKPEEPSPRQKGAAKLSNDIAAHPELSPLRHATATRTMQPKKPPDLDAPAAAKQSQLYAIQPVPPTNPENSRTANATSFTTTAGKATARPPHNHFSGQSTPKIEKSQETSVAGYRAKADPPRAPSPLSDTEDFENANGDHDLVAKQWDSYDTYMASSPANPKDLSSQGRSAAQGRSRQLPTPKTTPTAASIRPKIGDEAFAHSSPSRPVSTSTPKEEKHTRAKAEMVMAELDTLVLQQKSSQASFAASAFLATVGLDFPLDPSDNPKPLPPKVQTYSGLLEAKERVVHFVAHAEEEIEDLEDPQEALQKLMKLDRALGFLEHVCILESCLQGPPVELELPSRGSDYDWNEHVGSLRRVQSTLSSSDKWQPLETTGSNPSFQETSQTWTSRNVHPERLEWIHESHASLRACRSQHAEFAPQRKTLEATLKERHQRGVRLACVRPELSHMWQEYCRLVWKEDSGQKLSFSASQSVLLPGLC</sequence>
<feature type="compositionally biased region" description="Polar residues" evidence="1">
    <location>
        <begin position="772"/>
        <end position="806"/>
    </location>
</feature>
<reference evidence="2" key="1">
    <citation type="submission" date="2021-02" db="EMBL/GenBank/DDBJ databases">
        <authorList>
            <person name="Dougan E. K."/>
            <person name="Rhodes N."/>
            <person name="Thang M."/>
            <person name="Chan C."/>
        </authorList>
    </citation>
    <scope>NUCLEOTIDE SEQUENCE</scope>
</reference>
<keyword evidence="3" id="KW-1185">Reference proteome</keyword>
<feature type="region of interest" description="Disordered" evidence="1">
    <location>
        <begin position="611"/>
        <end position="836"/>
    </location>
</feature>
<feature type="compositionally biased region" description="Polar residues" evidence="1">
    <location>
        <begin position="519"/>
        <end position="541"/>
    </location>
</feature>
<organism evidence="2 3">
    <name type="scientific">Symbiodinium necroappetens</name>
    <dbReference type="NCBI Taxonomy" id="1628268"/>
    <lineage>
        <taxon>Eukaryota</taxon>
        <taxon>Sar</taxon>
        <taxon>Alveolata</taxon>
        <taxon>Dinophyceae</taxon>
        <taxon>Suessiales</taxon>
        <taxon>Symbiodiniaceae</taxon>
        <taxon>Symbiodinium</taxon>
    </lineage>
</organism>
<feature type="region of interest" description="Disordered" evidence="1">
    <location>
        <begin position="984"/>
        <end position="1004"/>
    </location>
</feature>
<feature type="region of interest" description="Disordered" evidence="1">
    <location>
        <begin position="518"/>
        <end position="541"/>
    </location>
</feature>
<evidence type="ECO:0000313" key="3">
    <source>
        <dbReference type="Proteomes" id="UP000601435"/>
    </source>
</evidence>
<feature type="compositionally biased region" description="Polar residues" evidence="1">
    <location>
        <begin position="686"/>
        <end position="702"/>
    </location>
</feature>
<comment type="caution">
    <text evidence="2">The sequence shown here is derived from an EMBL/GenBank/DDBJ whole genome shotgun (WGS) entry which is preliminary data.</text>
</comment>
<evidence type="ECO:0000256" key="1">
    <source>
        <dbReference type="SAM" id="MobiDB-lite"/>
    </source>
</evidence>
<name>A0A812J0K6_9DINO</name>
<evidence type="ECO:0000313" key="2">
    <source>
        <dbReference type="EMBL" id="CAE7191682.1"/>
    </source>
</evidence>
<feature type="region of interest" description="Disordered" evidence="1">
    <location>
        <begin position="309"/>
        <end position="342"/>
    </location>
</feature>